<dbReference type="AlphaFoldDB" id="A0A1I1DIX8"/>
<reference evidence="2 3" key="1">
    <citation type="submission" date="2016-10" db="EMBL/GenBank/DDBJ databases">
        <authorList>
            <person name="de Groot N.N."/>
        </authorList>
    </citation>
    <scope>NUCLEOTIDE SEQUENCE [LARGE SCALE GENOMIC DNA]</scope>
    <source>
        <strain evidence="2 3">DSM 6793</strain>
    </source>
</reference>
<protein>
    <recommendedName>
        <fullName evidence="1">DUF4365 domain-containing protein</fullName>
    </recommendedName>
</protein>
<keyword evidence="3" id="KW-1185">Reference proteome</keyword>
<evidence type="ECO:0000313" key="3">
    <source>
        <dbReference type="Proteomes" id="UP000199514"/>
    </source>
</evidence>
<dbReference type="Gene3D" id="1.25.40.10">
    <property type="entry name" value="Tetratricopeptide repeat domain"/>
    <property type="match status" value="2"/>
</dbReference>
<dbReference type="OrthoDB" id="1452892at2"/>
<proteinExistence type="predicted"/>
<dbReference type="EMBL" id="FOLE01000001">
    <property type="protein sequence ID" value="SFB74322.1"/>
    <property type="molecule type" value="Genomic_DNA"/>
</dbReference>
<gene>
    <name evidence="2" type="ORF">SAMN05421780_101221</name>
</gene>
<sequence>MKRPQQHIIETKSKKQFESLIPDTWVARELGADYGLDYLVEIFKSNNSTGQLFFVQLKGTDSEIINDTISYQLSLDNIEYWNTITLPVLLIFFSSQSKKFWGVWTNEIKENIVLKKEKQKKYTISLTSKNLISANFFVELESAFTNDLPSKINIAYQSCNPKTKLLHKCLVKYLKYFFNDVVQFENHLLPNTCLLEYKTTRAEIVEITITAKGKTHQLQPVKLLGNENFLFLPNLDSYNIPKALSECLLLFSLLNCDKNIKSAIKIIQHTIKDYTGNYLPMESLIVLTQTAIRNDKILEVNELAKTFILTNRINEFQFLNSSILILNRDKSLNKLYQDNLIFAIEKITDLYMKGMLSYNLANSFRSSSNYYLSSLNYQNARKFEPKYKNRHYWWFEYAGIFFLTGHYKIAEAFYQKSHALKADQNIPLVFGLIGDCKFFQGKFSDSMVYFDKLISQQTKPNPFAYEFILKSMIAKTLTDEKLDNLNIDQILSEKLASEGIDKNNEQLFYEAIKVNPLNGMAWFNYGVSLSLKGELESALTAFLMTACVQSWDSDAWSNSLSLALTTNKLDLFSIIYGAAYKSVGSEFVNHFAQSILDQPNLPIEIKQELIRILADMANLYDEDDDSVEQ</sequence>
<accession>A0A1I1DIX8</accession>
<dbReference type="Proteomes" id="UP000199514">
    <property type="component" value="Unassembled WGS sequence"/>
</dbReference>
<dbReference type="InterPro" id="IPR025375">
    <property type="entry name" value="DUF4365"/>
</dbReference>
<feature type="domain" description="DUF4365" evidence="1">
    <location>
        <begin position="16"/>
        <end position="129"/>
    </location>
</feature>
<dbReference type="InterPro" id="IPR011990">
    <property type="entry name" value="TPR-like_helical_dom_sf"/>
</dbReference>
<dbReference type="Pfam" id="PF14280">
    <property type="entry name" value="DUF4365"/>
    <property type="match status" value="1"/>
</dbReference>
<dbReference type="STRING" id="927664.SAMN05421780_101221"/>
<dbReference type="SUPFAM" id="SSF48452">
    <property type="entry name" value="TPR-like"/>
    <property type="match status" value="1"/>
</dbReference>
<evidence type="ECO:0000259" key="1">
    <source>
        <dbReference type="Pfam" id="PF14280"/>
    </source>
</evidence>
<organism evidence="2 3">
    <name type="scientific">Flexibacter flexilis DSM 6793</name>
    <dbReference type="NCBI Taxonomy" id="927664"/>
    <lineage>
        <taxon>Bacteria</taxon>
        <taxon>Pseudomonadati</taxon>
        <taxon>Bacteroidota</taxon>
        <taxon>Cytophagia</taxon>
        <taxon>Cytophagales</taxon>
        <taxon>Flexibacteraceae</taxon>
        <taxon>Flexibacter</taxon>
    </lineage>
</organism>
<name>A0A1I1DIX8_9BACT</name>
<dbReference type="RefSeq" id="WP_091505949.1">
    <property type="nucleotide sequence ID" value="NZ_FOLE01000001.1"/>
</dbReference>
<evidence type="ECO:0000313" key="2">
    <source>
        <dbReference type="EMBL" id="SFB74322.1"/>
    </source>
</evidence>